<keyword evidence="4" id="KW-1003">Cell membrane</keyword>
<keyword evidence="6 11" id="KW-0067">ATP-binding</keyword>
<keyword evidence="5" id="KW-0547">Nucleotide-binding</keyword>
<dbReference type="Pfam" id="PF08352">
    <property type="entry name" value="oligo_HPY"/>
    <property type="match status" value="1"/>
</dbReference>
<accession>A0ABY3RLC3</accession>
<keyword evidence="12" id="KW-1185">Reference proteome</keyword>
<feature type="domain" description="ABC transporter" evidence="10">
    <location>
        <begin position="4"/>
        <end position="254"/>
    </location>
</feature>
<dbReference type="RefSeq" id="WP_231327048.1">
    <property type="nucleotide sequence ID" value="NZ_CP088156.1"/>
</dbReference>
<dbReference type="EMBL" id="CP088156">
    <property type="protein sequence ID" value="UFZ07598.1"/>
    <property type="molecule type" value="Genomic_DNA"/>
</dbReference>
<dbReference type="InterPro" id="IPR027417">
    <property type="entry name" value="P-loop_NTPase"/>
</dbReference>
<organism evidence="11 12">
    <name type="scientific">Bradyrhizobium ontarionense</name>
    <dbReference type="NCBI Taxonomy" id="2898149"/>
    <lineage>
        <taxon>Bacteria</taxon>
        <taxon>Pseudomonadati</taxon>
        <taxon>Pseudomonadota</taxon>
        <taxon>Alphaproteobacteria</taxon>
        <taxon>Hyphomicrobiales</taxon>
        <taxon>Nitrobacteraceae</taxon>
        <taxon>Bradyrhizobium</taxon>
    </lineage>
</organism>
<dbReference type="PROSITE" id="PS50893">
    <property type="entry name" value="ABC_TRANSPORTER_2"/>
    <property type="match status" value="1"/>
</dbReference>
<keyword evidence="3" id="KW-0813">Transport</keyword>
<evidence type="ECO:0000256" key="7">
    <source>
        <dbReference type="ARBA" id="ARBA00023136"/>
    </source>
</evidence>
<dbReference type="PANTHER" id="PTHR43297">
    <property type="entry name" value="OLIGOPEPTIDE TRANSPORT ATP-BINDING PROTEIN APPD"/>
    <property type="match status" value="1"/>
</dbReference>
<evidence type="ECO:0000256" key="6">
    <source>
        <dbReference type="ARBA" id="ARBA00022840"/>
    </source>
</evidence>
<gene>
    <name evidence="11" type="ORF">LQG66_15375</name>
</gene>
<name>A0ABY3RLC3_9BRAD</name>
<comment type="subcellular location">
    <subcellularLocation>
        <location evidence="1">Cell inner membrane</location>
        <topology evidence="1">Peripheral membrane protein</topology>
    </subcellularLocation>
</comment>
<dbReference type="Proteomes" id="UP001431010">
    <property type="component" value="Chromosome"/>
</dbReference>
<evidence type="ECO:0000256" key="4">
    <source>
        <dbReference type="ARBA" id="ARBA00022475"/>
    </source>
</evidence>
<dbReference type="GO" id="GO:0005524">
    <property type="term" value="F:ATP binding"/>
    <property type="evidence" value="ECO:0007669"/>
    <property type="project" value="UniProtKB-KW"/>
</dbReference>
<comment type="similarity">
    <text evidence="2">Belongs to the ABC transporter superfamily.</text>
</comment>
<dbReference type="SUPFAM" id="SSF52540">
    <property type="entry name" value="P-loop containing nucleoside triphosphate hydrolases"/>
    <property type="match status" value="1"/>
</dbReference>
<dbReference type="Gene3D" id="3.40.50.300">
    <property type="entry name" value="P-loop containing nucleotide triphosphate hydrolases"/>
    <property type="match status" value="1"/>
</dbReference>
<evidence type="ECO:0000256" key="3">
    <source>
        <dbReference type="ARBA" id="ARBA00022448"/>
    </source>
</evidence>
<dbReference type="SMART" id="SM00382">
    <property type="entry name" value="AAA"/>
    <property type="match status" value="1"/>
</dbReference>
<evidence type="ECO:0000256" key="5">
    <source>
        <dbReference type="ARBA" id="ARBA00022741"/>
    </source>
</evidence>
<evidence type="ECO:0000256" key="1">
    <source>
        <dbReference type="ARBA" id="ARBA00004417"/>
    </source>
</evidence>
<sequence length="344" mass="37393">MPLLEIENLSVAFPSRNGMVRAVDGVSITLDKGEVLGIVGESGSGKSVGMLALMGLVPYPGQVQADKLLFEGRDLQTLSDRERRALTGKDVAMIFQEPTTSLNPSFTIGYQLAETLRIHEGMDRRAARRRVIELLEQVGIPAAESRLSAYPHQLSGGMNQRVMIAMAIACNPKLLIADEPTTALDVTIQAQILDLLLSLQRDRGMALILITHNMGVVSDTTERVAVMYAGQIMEQRPTPSLFASPEHPYTAALLAARPEASDGGRLATIPGVVPGAYDRPRGCLFSPRCVYATPLTDEVRPDLRPWSDGLVRCHYPLGDPTREERLAADRRGIGATNDKREAVS</sequence>
<dbReference type="NCBIfam" id="TIGR01727">
    <property type="entry name" value="oligo_HPY"/>
    <property type="match status" value="1"/>
</dbReference>
<dbReference type="PANTHER" id="PTHR43297:SF2">
    <property type="entry name" value="DIPEPTIDE TRANSPORT ATP-BINDING PROTEIN DPPD"/>
    <property type="match status" value="1"/>
</dbReference>
<dbReference type="CDD" id="cd03257">
    <property type="entry name" value="ABC_NikE_OppD_transporters"/>
    <property type="match status" value="1"/>
</dbReference>
<reference evidence="11" key="1">
    <citation type="journal article" date="2024" name="Antonie Van Leeuwenhoek">
        <title>Bradyrhizobium ontarionense sp. nov., a novel bacterial symbiont isolated from Aeschynomene indica (Indian jointvetch), harbours photosynthesis, nitrogen fixation and nitrous oxide (N2O) reductase genes.</title>
        <authorList>
            <person name="Bromfield E.S.P."/>
            <person name="Cloutier S."/>
        </authorList>
    </citation>
    <scope>NUCLEOTIDE SEQUENCE</scope>
    <source>
        <strain evidence="11">A19</strain>
    </source>
</reference>
<dbReference type="InterPro" id="IPR003593">
    <property type="entry name" value="AAA+_ATPase"/>
</dbReference>
<evidence type="ECO:0000313" key="11">
    <source>
        <dbReference type="EMBL" id="UFZ07598.1"/>
    </source>
</evidence>
<comment type="function">
    <text evidence="8">Involved in beta-(1--&gt;2)glucan export. Transmembrane domains (TMD) form a pore in the inner membrane and the ATP-binding domain (NBD) is responsible for energy generation.</text>
</comment>
<dbReference type="Pfam" id="PF00005">
    <property type="entry name" value="ABC_tran"/>
    <property type="match status" value="1"/>
</dbReference>
<dbReference type="InterPro" id="IPR003439">
    <property type="entry name" value="ABC_transporter-like_ATP-bd"/>
</dbReference>
<evidence type="ECO:0000313" key="12">
    <source>
        <dbReference type="Proteomes" id="UP001431010"/>
    </source>
</evidence>
<feature type="region of interest" description="Disordered" evidence="9">
    <location>
        <begin position="325"/>
        <end position="344"/>
    </location>
</feature>
<evidence type="ECO:0000256" key="8">
    <source>
        <dbReference type="ARBA" id="ARBA00024722"/>
    </source>
</evidence>
<dbReference type="InterPro" id="IPR013563">
    <property type="entry name" value="Oligopep_ABC_C"/>
</dbReference>
<protein>
    <submittedName>
        <fullName evidence="11">ABC transporter ATP-binding protein</fullName>
    </submittedName>
</protein>
<evidence type="ECO:0000256" key="2">
    <source>
        <dbReference type="ARBA" id="ARBA00005417"/>
    </source>
</evidence>
<proteinExistence type="inferred from homology"/>
<keyword evidence="7" id="KW-0472">Membrane</keyword>
<evidence type="ECO:0000256" key="9">
    <source>
        <dbReference type="SAM" id="MobiDB-lite"/>
    </source>
</evidence>
<dbReference type="InterPro" id="IPR050388">
    <property type="entry name" value="ABC_Ni/Peptide_Import"/>
</dbReference>
<evidence type="ECO:0000259" key="10">
    <source>
        <dbReference type="PROSITE" id="PS50893"/>
    </source>
</evidence>